<accession>A0ABQ9ID54</accession>
<name>A0ABQ9ID54_9NEOP</name>
<evidence type="ECO:0000313" key="1">
    <source>
        <dbReference type="EMBL" id="KAJ8894597.1"/>
    </source>
</evidence>
<evidence type="ECO:0000313" key="2">
    <source>
        <dbReference type="Proteomes" id="UP001159363"/>
    </source>
</evidence>
<gene>
    <name evidence="1" type="ORF">PR048_007261</name>
</gene>
<dbReference type="InterPro" id="IPR036397">
    <property type="entry name" value="RNaseH_sf"/>
</dbReference>
<dbReference type="Gene3D" id="3.30.420.10">
    <property type="entry name" value="Ribonuclease H-like superfamily/Ribonuclease H"/>
    <property type="match status" value="1"/>
</dbReference>
<evidence type="ECO:0008006" key="3">
    <source>
        <dbReference type="Google" id="ProtNLM"/>
    </source>
</evidence>
<keyword evidence="2" id="KW-1185">Reference proteome</keyword>
<organism evidence="1 2">
    <name type="scientific">Dryococelus australis</name>
    <dbReference type="NCBI Taxonomy" id="614101"/>
    <lineage>
        <taxon>Eukaryota</taxon>
        <taxon>Metazoa</taxon>
        <taxon>Ecdysozoa</taxon>
        <taxon>Arthropoda</taxon>
        <taxon>Hexapoda</taxon>
        <taxon>Insecta</taxon>
        <taxon>Pterygota</taxon>
        <taxon>Neoptera</taxon>
        <taxon>Polyneoptera</taxon>
        <taxon>Phasmatodea</taxon>
        <taxon>Verophasmatodea</taxon>
        <taxon>Anareolatae</taxon>
        <taxon>Phasmatidae</taxon>
        <taxon>Eurycanthinae</taxon>
        <taxon>Dryococelus</taxon>
    </lineage>
</organism>
<sequence>MGVNQVHTSLYYPCRNLVERLNKSIKYVLTLYNHNKQRRWDGDIALLNITLNSVPCDGTRKTPVMALLRRKVPRPLLSLSLETYGALIQNHKKISDKYNKSRVPWTFKLGDYVVCRWVTQGKREEFISAELDLA</sequence>
<dbReference type="EMBL" id="JARBHB010000002">
    <property type="protein sequence ID" value="KAJ8894597.1"/>
    <property type="molecule type" value="Genomic_DNA"/>
</dbReference>
<proteinExistence type="predicted"/>
<reference evidence="1 2" key="1">
    <citation type="submission" date="2023-02" db="EMBL/GenBank/DDBJ databases">
        <title>LHISI_Scaffold_Assembly.</title>
        <authorList>
            <person name="Stuart O.P."/>
            <person name="Cleave R."/>
            <person name="Magrath M.J.L."/>
            <person name="Mikheyev A.S."/>
        </authorList>
    </citation>
    <scope>NUCLEOTIDE SEQUENCE [LARGE SCALE GENOMIC DNA]</scope>
    <source>
        <strain evidence="1">Daus_M_001</strain>
        <tissue evidence="1">Leg muscle</tissue>
    </source>
</reference>
<protein>
    <recommendedName>
        <fullName evidence="3">Integrase catalytic domain-containing protein</fullName>
    </recommendedName>
</protein>
<comment type="caution">
    <text evidence="1">The sequence shown here is derived from an EMBL/GenBank/DDBJ whole genome shotgun (WGS) entry which is preliminary data.</text>
</comment>
<dbReference type="Proteomes" id="UP001159363">
    <property type="component" value="Chromosome 2"/>
</dbReference>